<evidence type="ECO:0000313" key="4">
    <source>
        <dbReference type="RefSeq" id="XP_003743062.1"/>
    </source>
</evidence>
<dbReference type="RefSeq" id="XP_003743062.1">
    <property type="nucleotide sequence ID" value="XM_003743014.1"/>
</dbReference>
<proteinExistence type="predicted"/>
<protein>
    <submittedName>
        <fullName evidence="4">Thioredoxin-like protein CXXS2</fullName>
    </submittedName>
</protein>
<evidence type="ECO:0000259" key="2">
    <source>
        <dbReference type="Pfam" id="PF00085"/>
    </source>
</evidence>
<dbReference type="CDD" id="cd02947">
    <property type="entry name" value="TRX_family"/>
    <property type="match status" value="1"/>
</dbReference>
<dbReference type="Gene3D" id="3.40.30.10">
    <property type="entry name" value="Glutaredoxin"/>
    <property type="match status" value="1"/>
</dbReference>
<sequence>MAVIVPSDFEDFYRLINTPGKVIFVLMYAWWCWGSQNAMPTFGELSDEFKDCLFIKVEMEEIPDVPRIYDLDSTPALMFFRNGGRADTCLGGDRERLEQFIRMWAC</sequence>
<feature type="domain" description="Thioredoxin" evidence="2">
    <location>
        <begin position="10"/>
        <end position="102"/>
    </location>
</feature>
<dbReference type="AlphaFoldDB" id="A0AAJ6QT44"/>
<dbReference type="SUPFAM" id="SSF52833">
    <property type="entry name" value="Thioredoxin-like"/>
    <property type="match status" value="1"/>
</dbReference>
<dbReference type="Proteomes" id="UP000694867">
    <property type="component" value="Unplaced"/>
</dbReference>
<name>A0AAJ6QT44_9ACAR</name>
<dbReference type="GeneID" id="100897390"/>
<keyword evidence="3" id="KW-1185">Reference proteome</keyword>
<dbReference type="InterPro" id="IPR013766">
    <property type="entry name" value="Thioredoxin_domain"/>
</dbReference>
<accession>A0AAJ6QT44</accession>
<dbReference type="InterPro" id="IPR036249">
    <property type="entry name" value="Thioredoxin-like_sf"/>
</dbReference>
<evidence type="ECO:0000313" key="3">
    <source>
        <dbReference type="Proteomes" id="UP000694867"/>
    </source>
</evidence>
<gene>
    <name evidence="4" type="primary">LOC100897390</name>
</gene>
<organism evidence="3 4">
    <name type="scientific">Galendromus occidentalis</name>
    <name type="common">western predatory mite</name>
    <dbReference type="NCBI Taxonomy" id="34638"/>
    <lineage>
        <taxon>Eukaryota</taxon>
        <taxon>Metazoa</taxon>
        <taxon>Ecdysozoa</taxon>
        <taxon>Arthropoda</taxon>
        <taxon>Chelicerata</taxon>
        <taxon>Arachnida</taxon>
        <taxon>Acari</taxon>
        <taxon>Parasitiformes</taxon>
        <taxon>Mesostigmata</taxon>
        <taxon>Gamasina</taxon>
        <taxon>Phytoseioidea</taxon>
        <taxon>Phytoseiidae</taxon>
        <taxon>Typhlodrominae</taxon>
        <taxon>Galendromus</taxon>
    </lineage>
</organism>
<reference evidence="4" key="1">
    <citation type="submission" date="2025-08" db="UniProtKB">
        <authorList>
            <consortium name="RefSeq"/>
        </authorList>
    </citation>
    <scope>IDENTIFICATION</scope>
</reference>
<dbReference type="PANTHER" id="PTHR46115">
    <property type="entry name" value="THIOREDOXIN-LIKE PROTEIN 1"/>
    <property type="match status" value="1"/>
</dbReference>
<dbReference type="Pfam" id="PF00085">
    <property type="entry name" value="Thioredoxin"/>
    <property type="match status" value="1"/>
</dbReference>
<evidence type="ECO:0000256" key="1">
    <source>
        <dbReference type="ARBA" id="ARBA00023157"/>
    </source>
</evidence>
<keyword evidence="1" id="KW-1015">Disulfide bond</keyword>
<dbReference type="KEGG" id="goe:100897390"/>